<keyword evidence="1" id="KW-0812">Transmembrane</keyword>
<feature type="transmembrane region" description="Helical" evidence="1">
    <location>
        <begin position="148"/>
        <end position="169"/>
    </location>
</feature>
<dbReference type="EMBL" id="JBBXJM010000006">
    <property type="protein sequence ID" value="KAL1405974.1"/>
    <property type="molecule type" value="Genomic_DNA"/>
</dbReference>
<evidence type="ECO:0000313" key="3">
    <source>
        <dbReference type="Proteomes" id="UP001565368"/>
    </source>
</evidence>
<evidence type="ECO:0008006" key="4">
    <source>
        <dbReference type="Google" id="ProtNLM"/>
    </source>
</evidence>
<comment type="caution">
    <text evidence="2">The sequence shown here is derived from an EMBL/GenBank/DDBJ whole genome shotgun (WGS) entry which is preliminary data.</text>
</comment>
<keyword evidence="1" id="KW-0472">Membrane</keyword>
<organism evidence="2 3">
    <name type="scientific">Vanrija albida</name>
    <dbReference type="NCBI Taxonomy" id="181172"/>
    <lineage>
        <taxon>Eukaryota</taxon>
        <taxon>Fungi</taxon>
        <taxon>Dikarya</taxon>
        <taxon>Basidiomycota</taxon>
        <taxon>Agaricomycotina</taxon>
        <taxon>Tremellomycetes</taxon>
        <taxon>Trichosporonales</taxon>
        <taxon>Trichosporonaceae</taxon>
        <taxon>Vanrija</taxon>
    </lineage>
</organism>
<dbReference type="Proteomes" id="UP001565368">
    <property type="component" value="Unassembled WGS sequence"/>
</dbReference>
<proteinExistence type="predicted"/>
<feature type="transmembrane region" description="Helical" evidence="1">
    <location>
        <begin position="92"/>
        <end position="112"/>
    </location>
</feature>
<sequence length="177" mass="19102">MPDLRATTFALVGASQLHSLVLYTNVGATAFGVLPLLRGRLADVTISPRDKVKAWASYYHSAKLWAVVPTALAAIADIYIARNHPVQAVRQLATGAAAVGLTIFPITFGYILPINKQLLAIEADDTLKPPANADELVHEWERRHLVRYVAYLGGWGLSLAALVLGALVLEVNEVVVI</sequence>
<dbReference type="RefSeq" id="XP_069205918.1">
    <property type="nucleotide sequence ID" value="XM_069356077.1"/>
</dbReference>
<dbReference type="Pfam" id="PF08592">
    <property type="entry name" value="Anthrone_oxy"/>
    <property type="match status" value="1"/>
</dbReference>
<evidence type="ECO:0000256" key="1">
    <source>
        <dbReference type="SAM" id="Phobius"/>
    </source>
</evidence>
<name>A0ABR3PU55_9TREE</name>
<keyword evidence="1" id="KW-1133">Transmembrane helix</keyword>
<dbReference type="GeneID" id="95988699"/>
<protein>
    <recommendedName>
        <fullName evidence="4">DUF1772 domain-containing protein</fullName>
    </recommendedName>
</protein>
<accession>A0ABR3PU55</accession>
<feature type="transmembrane region" description="Helical" evidence="1">
    <location>
        <begin position="20"/>
        <end position="37"/>
    </location>
</feature>
<evidence type="ECO:0000313" key="2">
    <source>
        <dbReference type="EMBL" id="KAL1405974.1"/>
    </source>
</evidence>
<reference evidence="2 3" key="1">
    <citation type="submission" date="2023-08" db="EMBL/GenBank/DDBJ databases">
        <title>Annotated Genome Sequence of Vanrija albida AlHP1.</title>
        <authorList>
            <person name="Herzog R."/>
        </authorList>
    </citation>
    <scope>NUCLEOTIDE SEQUENCE [LARGE SCALE GENOMIC DNA]</scope>
    <source>
        <strain evidence="2 3">AlHP1</strain>
    </source>
</reference>
<keyword evidence="3" id="KW-1185">Reference proteome</keyword>
<gene>
    <name evidence="2" type="ORF">Q8F55_007656</name>
</gene>
<dbReference type="InterPro" id="IPR013901">
    <property type="entry name" value="Anthrone_oxy"/>
</dbReference>
<feature type="transmembrane region" description="Helical" evidence="1">
    <location>
        <begin position="58"/>
        <end position="80"/>
    </location>
</feature>